<dbReference type="VEuPathDB" id="VectorBase:GAUT039830"/>
<evidence type="ECO:0000313" key="3">
    <source>
        <dbReference type="Proteomes" id="UP000078200"/>
    </source>
</evidence>
<keyword evidence="1" id="KW-0472">Membrane</keyword>
<keyword evidence="1" id="KW-1133">Transmembrane helix</keyword>
<dbReference type="AlphaFoldDB" id="A0A1A9VKK7"/>
<evidence type="ECO:0000256" key="1">
    <source>
        <dbReference type="SAM" id="Phobius"/>
    </source>
</evidence>
<evidence type="ECO:0000313" key="2">
    <source>
        <dbReference type="EnsemblMetazoa" id="GAUT039830-PA"/>
    </source>
</evidence>
<proteinExistence type="predicted"/>
<protein>
    <submittedName>
        <fullName evidence="2">Uncharacterized protein</fullName>
    </submittedName>
</protein>
<keyword evidence="3" id="KW-1185">Reference proteome</keyword>
<sequence length="103" mass="11442">MITDPYHCTTKVRLSKGWLGSLVELYVTLPFCCALARIKDRNTMLYVLHYATDEDREKMVVVVVAVVISSGKLNALVVCLFGLCVSPIMRFNVNDVDLTLAGC</sequence>
<name>A0A1A9VKK7_GLOAU</name>
<reference evidence="2" key="1">
    <citation type="submission" date="2020-05" db="UniProtKB">
        <authorList>
            <consortium name="EnsemblMetazoa"/>
        </authorList>
    </citation>
    <scope>IDENTIFICATION</scope>
    <source>
        <strain evidence="2">TTRI</strain>
    </source>
</reference>
<dbReference type="EnsemblMetazoa" id="GAUT039830-RA">
    <property type="protein sequence ID" value="GAUT039830-PA"/>
    <property type="gene ID" value="GAUT039830"/>
</dbReference>
<feature type="transmembrane region" description="Helical" evidence="1">
    <location>
        <begin position="59"/>
        <end position="83"/>
    </location>
</feature>
<organism evidence="2 3">
    <name type="scientific">Glossina austeni</name>
    <name type="common">Savannah tsetse fly</name>
    <dbReference type="NCBI Taxonomy" id="7395"/>
    <lineage>
        <taxon>Eukaryota</taxon>
        <taxon>Metazoa</taxon>
        <taxon>Ecdysozoa</taxon>
        <taxon>Arthropoda</taxon>
        <taxon>Hexapoda</taxon>
        <taxon>Insecta</taxon>
        <taxon>Pterygota</taxon>
        <taxon>Neoptera</taxon>
        <taxon>Endopterygota</taxon>
        <taxon>Diptera</taxon>
        <taxon>Brachycera</taxon>
        <taxon>Muscomorpha</taxon>
        <taxon>Hippoboscoidea</taxon>
        <taxon>Glossinidae</taxon>
        <taxon>Glossina</taxon>
    </lineage>
</organism>
<feature type="transmembrane region" description="Helical" evidence="1">
    <location>
        <begin position="18"/>
        <end position="38"/>
    </location>
</feature>
<accession>A0A1A9VKK7</accession>
<dbReference type="Proteomes" id="UP000078200">
    <property type="component" value="Unassembled WGS sequence"/>
</dbReference>
<keyword evidence="1" id="KW-0812">Transmembrane</keyword>